<dbReference type="GO" id="GO:0140359">
    <property type="term" value="F:ABC-type transporter activity"/>
    <property type="evidence" value="ECO:0007669"/>
    <property type="project" value="InterPro"/>
</dbReference>
<comment type="caution">
    <text evidence="2">The sequence shown here is derived from an EMBL/GenBank/DDBJ whole genome shotgun (WGS) entry which is preliminary data.</text>
</comment>
<dbReference type="Proteomes" id="UP000019494">
    <property type="component" value="Unassembled WGS sequence"/>
</dbReference>
<reference evidence="3" key="1">
    <citation type="submission" date="2013-08" db="EMBL/GenBank/DDBJ databases">
        <title>Intrasporangium oryzae NRRL B-24470.</title>
        <authorList>
            <person name="Liu H."/>
            <person name="Wang G."/>
        </authorList>
    </citation>
    <scope>NUCLEOTIDE SEQUENCE [LARGE SCALE GENOMIC DNA]</scope>
    <source>
        <strain evidence="3">Q5-1</strain>
    </source>
</reference>
<keyword evidence="1" id="KW-1133">Transmembrane helix</keyword>
<dbReference type="EMBL" id="AWQS01000202">
    <property type="protein sequence ID" value="EWT04685.1"/>
    <property type="molecule type" value="Genomic_DNA"/>
</dbReference>
<name>W9GF53_9MICO</name>
<accession>W9GF53</accession>
<evidence type="ECO:0000313" key="3">
    <source>
        <dbReference type="Proteomes" id="UP000019494"/>
    </source>
</evidence>
<feature type="transmembrane region" description="Helical" evidence="1">
    <location>
        <begin position="164"/>
        <end position="187"/>
    </location>
</feature>
<dbReference type="PANTHER" id="PTHR37305:SF1">
    <property type="entry name" value="MEMBRANE PROTEIN"/>
    <property type="match status" value="1"/>
</dbReference>
<feature type="transmembrane region" description="Helical" evidence="1">
    <location>
        <begin position="64"/>
        <end position="86"/>
    </location>
</feature>
<keyword evidence="1" id="KW-0472">Membrane</keyword>
<sequence>MAWSRVLRLLGSELRLVAGRRRNQMGLLVLAAVPVLMAVAVKLSSPRRRGGGPDLLASITSNGLFVPLAALSVEIGLFLPLAIAMLSGDAIAGEANTGTLRYLLTVPVGRTRLLVTKYVSLCIGALWGVAVIVVPGGLVGIAIFGTGPMLTLSGTQLPFWTAVWRIVLISLYLAAGLAALAAVGLFISTLTEQPLAATVALTIFTILSWIADAVPQIDWLHPWLLVDRWMAFVDLLRDPPFTDTVWQGLGVDLGYAVVFWLLAWARFAGKDITN</sequence>
<evidence type="ECO:0000313" key="2">
    <source>
        <dbReference type="EMBL" id="EWT04685.1"/>
    </source>
</evidence>
<dbReference type="OrthoDB" id="3217553at2"/>
<keyword evidence="1" id="KW-0812">Transmembrane</keyword>
<organism evidence="2 3">
    <name type="scientific">Intrasporangium chromatireducens Q5-1</name>
    <dbReference type="NCBI Taxonomy" id="584657"/>
    <lineage>
        <taxon>Bacteria</taxon>
        <taxon>Bacillati</taxon>
        <taxon>Actinomycetota</taxon>
        <taxon>Actinomycetes</taxon>
        <taxon>Micrococcales</taxon>
        <taxon>Intrasporangiaceae</taxon>
        <taxon>Intrasporangium</taxon>
    </lineage>
</organism>
<feature type="transmembrane region" description="Helical" evidence="1">
    <location>
        <begin position="194"/>
        <end position="211"/>
    </location>
</feature>
<protein>
    <submittedName>
        <fullName evidence="2">ABC transporter permease</fullName>
    </submittedName>
</protein>
<proteinExistence type="predicted"/>
<dbReference type="PATRIC" id="fig|584657.3.peg.3433"/>
<feature type="transmembrane region" description="Helical" evidence="1">
    <location>
        <begin position="118"/>
        <end position="144"/>
    </location>
</feature>
<dbReference type="GO" id="GO:0005886">
    <property type="term" value="C:plasma membrane"/>
    <property type="evidence" value="ECO:0007669"/>
    <property type="project" value="UniProtKB-SubCell"/>
</dbReference>
<gene>
    <name evidence="2" type="ORF">N864_02210</name>
</gene>
<evidence type="ECO:0000256" key="1">
    <source>
        <dbReference type="SAM" id="Phobius"/>
    </source>
</evidence>
<keyword evidence="3" id="KW-1185">Reference proteome</keyword>
<feature type="transmembrane region" description="Helical" evidence="1">
    <location>
        <begin position="245"/>
        <end position="265"/>
    </location>
</feature>
<dbReference type="PANTHER" id="PTHR37305">
    <property type="entry name" value="INTEGRAL MEMBRANE PROTEIN-RELATED"/>
    <property type="match status" value="1"/>
</dbReference>
<dbReference type="AlphaFoldDB" id="W9GF53"/>
<feature type="transmembrane region" description="Helical" evidence="1">
    <location>
        <begin position="25"/>
        <end position="44"/>
    </location>
</feature>
<dbReference type="Pfam" id="PF12679">
    <property type="entry name" value="ABC2_membrane_2"/>
    <property type="match status" value="1"/>
</dbReference>